<dbReference type="WBParaSite" id="PS1159_v2.g5552.t1">
    <property type="protein sequence ID" value="PS1159_v2.g5552.t1"/>
    <property type="gene ID" value="PS1159_v2.g5552"/>
</dbReference>
<proteinExistence type="predicted"/>
<sequence>MGAGKKFNIIEVLDRLFDGAEGIEIPAIYRGQSYWIQFETGVIVDKIKEYFQLIPAARQAALFLIGTMIHEDLNCSYLEKERNFSALKYYKLHDAIEQIYAHILELIQTATNRADANDTLHWAINLCYDLIHFNIRRMKVAKPSMQAETFKKTDAGARLIQFLQKLFGFMLQNYPDDAFFTLVRFSDIHRPPGDRQFEWLMMLFL</sequence>
<protein>
    <submittedName>
        <fullName evidence="2">Uncharacterized protein</fullName>
    </submittedName>
</protein>
<evidence type="ECO:0000313" key="1">
    <source>
        <dbReference type="Proteomes" id="UP000887580"/>
    </source>
</evidence>
<accession>A0AC35GIH1</accession>
<evidence type="ECO:0000313" key="2">
    <source>
        <dbReference type="WBParaSite" id="PS1159_v2.g5552.t1"/>
    </source>
</evidence>
<reference evidence="2" key="1">
    <citation type="submission" date="2022-11" db="UniProtKB">
        <authorList>
            <consortium name="WormBaseParasite"/>
        </authorList>
    </citation>
    <scope>IDENTIFICATION</scope>
</reference>
<dbReference type="Proteomes" id="UP000887580">
    <property type="component" value="Unplaced"/>
</dbReference>
<name>A0AC35GIH1_9BILA</name>
<organism evidence="1 2">
    <name type="scientific">Panagrolaimus sp. PS1159</name>
    <dbReference type="NCBI Taxonomy" id="55785"/>
    <lineage>
        <taxon>Eukaryota</taxon>
        <taxon>Metazoa</taxon>
        <taxon>Ecdysozoa</taxon>
        <taxon>Nematoda</taxon>
        <taxon>Chromadorea</taxon>
        <taxon>Rhabditida</taxon>
        <taxon>Tylenchina</taxon>
        <taxon>Panagrolaimomorpha</taxon>
        <taxon>Panagrolaimoidea</taxon>
        <taxon>Panagrolaimidae</taxon>
        <taxon>Panagrolaimus</taxon>
    </lineage>
</organism>